<keyword evidence="7" id="KW-1185">Reference proteome</keyword>
<dbReference type="SUPFAM" id="SSF51316">
    <property type="entry name" value="Mss4-like"/>
    <property type="match status" value="1"/>
</dbReference>
<proteinExistence type="inferred from homology"/>
<evidence type="ECO:0000256" key="1">
    <source>
        <dbReference type="ARBA" id="ARBA00005495"/>
    </source>
</evidence>
<name>A0ABT2LVH5_9HYPH</name>
<accession>A0ABT2LVH5</accession>
<evidence type="ECO:0000256" key="4">
    <source>
        <dbReference type="ARBA" id="ARBA00023239"/>
    </source>
</evidence>
<dbReference type="Pfam" id="PF04828">
    <property type="entry name" value="GFA"/>
    <property type="match status" value="1"/>
</dbReference>
<gene>
    <name evidence="6" type="ORF">N5A92_26285</name>
</gene>
<dbReference type="Gene3D" id="3.90.1590.10">
    <property type="entry name" value="glutathione-dependent formaldehyde- activating enzyme (gfa)"/>
    <property type="match status" value="1"/>
</dbReference>
<comment type="similarity">
    <text evidence="1">Belongs to the Gfa family.</text>
</comment>
<evidence type="ECO:0000256" key="3">
    <source>
        <dbReference type="ARBA" id="ARBA00022833"/>
    </source>
</evidence>
<reference evidence="6 7" key="1">
    <citation type="submission" date="2022-09" db="EMBL/GenBank/DDBJ databases">
        <title>Chelativorans salina sp. nov., a novel slightly halophilic bacterium isolated from a saline lake sediment enrichment.</title>
        <authorList>
            <person name="Gao L."/>
            <person name="Fang B.-Z."/>
            <person name="Li W.-J."/>
        </authorList>
    </citation>
    <scope>NUCLEOTIDE SEQUENCE [LARGE SCALE GENOMIC DNA]</scope>
    <source>
        <strain evidence="6 7">EGI FJ00035</strain>
    </source>
</reference>
<evidence type="ECO:0000259" key="5">
    <source>
        <dbReference type="PROSITE" id="PS51891"/>
    </source>
</evidence>
<dbReference type="PROSITE" id="PS51891">
    <property type="entry name" value="CENP_V_GFA"/>
    <property type="match status" value="1"/>
</dbReference>
<evidence type="ECO:0000256" key="2">
    <source>
        <dbReference type="ARBA" id="ARBA00022723"/>
    </source>
</evidence>
<feature type="domain" description="CENP-V/GFA" evidence="5">
    <location>
        <begin position="5"/>
        <end position="111"/>
    </location>
</feature>
<dbReference type="EMBL" id="JAOCZP010000015">
    <property type="protein sequence ID" value="MCT7378525.1"/>
    <property type="molecule type" value="Genomic_DNA"/>
</dbReference>
<keyword evidence="2" id="KW-0479">Metal-binding</keyword>
<dbReference type="Proteomes" id="UP001320831">
    <property type="component" value="Unassembled WGS sequence"/>
</dbReference>
<keyword evidence="4" id="KW-0456">Lyase</keyword>
<evidence type="ECO:0000313" key="6">
    <source>
        <dbReference type="EMBL" id="MCT7378525.1"/>
    </source>
</evidence>
<dbReference type="PANTHER" id="PTHR33337">
    <property type="entry name" value="GFA DOMAIN-CONTAINING PROTEIN"/>
    <property type="match status" value="1"/>
</dbReference>
<comment type="caution">
    <text evidence="6">The sequence shown here is derived from an EMBL/GenBank/DDBJ whole genome shotgun (WGS) entry which is preliminary data.</text>
</comment>
<keyword evidence="3" id="KW-0862">Zinc</keyword>
<dbReference type="PANTHER" id="PTHR33337:SF40">
    <property type="entry name" value="CENP-V_GFA DOMAIN-CONTAINING PROTEIN-RELATED"/>
    <property type="match status" value="1"/>
</dbReference>
<sequence>MTALHTGGCRCGAVRFMADAEPIRSSYCHCSDCRKATGAPVTAFVGFEQDAVVFEGEARRSFRNGRMERSFCGVCGSPLDYRDDGLPGNIYVYLGVMNEPERFAPTLHAFESERLSFLKVDDELPRFDRFSVER</sequence>
<organism evidence="6 7">
    <name type="scientific">Chelativorans salis</name>
    <dbReference type="NCBI Taxonomy" id="2978478"/>
    <lineage>
        <taxon>Bacteria</taxon>
        <taxon>Pseudomonadati</taxon>
        <taxon>Pseudomonadota</taxon>
        <taxon>Alphaproteobacteria</taxon>
        <taxon>Hyphomicrobiales</taxon>
        <taxon>Phyllobacteriaceae</taxon>
        <taxon>Chelativorans</taxon>
    </lineage>
</organism>
<dbReference type="InterPro" id="IPR006913">
    <property type="entry name" value="CENP-V/GFA"/>
</dbReference>
<protein>
    <submittedName>
        <fullName evidence="6">GFA family protein</fullName>
    </submittedName>
</protein>
<evidence type="ECO:0000313" key="7">
    <source>
        <dbReference type="Proteomes" id="UP001320831"/>
    </source>
</evidence>
<dbReference type="InterPro" id="IPR011057">
    <property type="entry name" value="Mss4-like_sf"/>
</dbReference>